<dbReference type="GO" id="GO:0003677">
    <property type="term" value="F:DNA binding"/>
    <property type="evidence" value="ECO:0007669"/>
    <property type="project" value="UniProtKB-KW"/>
</dbReference>
<dbReference type="GO" id="GO:0005634">
    <property type="term" value="C:nucleus"/>
    <property type="evidence" value="ECO:0007669"/>
    <property type="project" value="UniProtKB-SubCell"/>
</dbReference>
<gene>
    <name evidence="8" type="ORF">PCAMFM013_S015g000028</name>
</gene>
<dbReference type="PROSITE" id="PS00463">
    <property type="entry name" value="ZN2_CY6_FUNGAL_1"/>
    <property type="match status" value="1"/>
</dbReference>
<comment type="subcellular location">
    <subcellularLocation>
        <location evidence="1">Nucleus</location>
    </subcellularLocation>
</comment>
<organism evidence="8 9">
    <name type="scientific">Penicillium camemberti (strain FM 013)</name>
    <dbReference type="NCBI Taxonomy" id="1429867"/>
    <lineage>
        <taxon>Eukaryota</taxon>
        <taxon>Fungi</taxon>
        <taxon>Dikarya</taxon>
        <taxon>Ascomycota</taxon>
        <taxon>Pezizomycotina</taxon>
        <taxon>Eurotiomycetes</taxon>
        <taxon>Eurotiomycetidae</taxon>
        <taxon>Eurotiales</taxon>
        <taxon>Aspergillaceae</taxon>
        <taxon>Penicillium</taxon>
    </lineage>
</organism>
<protein>
    <submittedName>
        <fullName evidence="8">Fungal transcriptional regulatory protein, N-terminal</fullName>
    </submittedName>
</protein>
<keyword evidence="4" id="KW-0804">Transcription</keyword>
<evidence type="ECO:0000313" key="8">
    <source>
        <dbReference type="EMBL" id="CRL25442.1"/>
    </source>
</evidence>
<dbReference type="GO" id="GO:0000981">
    <property type="term" value="F:DNA-binding transcription factor activity, RNA polymerase II-specific"/>
    <property type="evidence" value="ECO:0007669"/>
    <property type="project" value="InterPro"/>
</dbReference>
<accession>A0A0G4PGN5</accession>
<dbReference type="Proteomes" id="UP000053732">
    <property type="component" value="Unassembled WGS sequence"/>
</dbReference>
<evidence type="ECO:0000256" key="1">
    <source>
        <dbReference type="ARBA" id="ARBA00004123"/>
    </source>
</evidence>
<dbReference type="GO" id="GO:0008270">
    <property type="term" value="F:zinc ion binding"/>
    <property type="evidence" value="ECO:0007669"/>
    <property type="project" value="InterPro"/>
</dbReference>
<evidence type="ECO:0000256" key="3">
    <source>
        <dbReference type="ARBA" id="ARBA00023125"/>
    </source>
</evidence>
<dbReference type="AlphaFoldDB" id="A0A0G4PGN5"/>
<evidence type="ECO:0000256" key="6">
    <source>
        <dbReference type="SAM" id="MobiDB-lite"/>
    </source>
</evidence>
<dbReference type="InterPro" id="IPR036864">
    <property type="entry name" value="Zn2-C6_fun-type_DNA-bd_sf"/>
</dbReference>
<dbReference type="InterPro" id="IPR001138">
    <property type="entry name" value="Zn2Cys6_DnaBD"/>
</dbReference>
<sequence length="532" mass="60869">MSFRACRPCHNLKIRCSRELPHCQTCTKRVLGSLCVYETRVSDRRSVSGRKPALPEPQPKQQKSKQERESGQYHIPWKSLEPQSEPSLQYKMSTNKAMQHTIDPTKADINALDQRHPGKGDLARHEMPPQSIAATIAENILMSRPRYGRTAVEDGLKRPRSLSVSQPTELYAQMKPPTSLPPRPNFDLTIPERHSCGLPTIHQLLLVLSYLFISSMLPADIGALWKVICRRGRDWEMSFVLQQDQLQEWLISARYALTKSDGLHTVTLEEIELQTGYILFILGKHTSPHSSFIAEIFESRDPPNRPFGVRASIALICHVFEGIRADELEGYESKEIWTRDQEFMSTMASRLKESPLFGSEISIPHLQSMILSLQKAFLCEEIRVSSMNVPTLRIESHSEVLEYYRQAFLTFDPVLLPKILASLGEATDIPEKSGHNQCTDMERNSDRTIFAWRLANIFTSFAPERLDAAFRNTNEIQQSKADKVVAVEMMHMKSFEEAYRLNRLEPAFRYIFHIYVSPPELPADIGIPLEFF</sequence>
<dbReference type="PROSITE" id="PS50048">
    <property type="entry name" value="ZN2_CY6_FUNGAL_2"/>
    <property type="match status" value="1"/>
</dbReference>
<dbReference type="PANTHER" id="PTHR31001">
    <property type="entry name" value="UNCHARACTERIZED TRANSCRIPTIONAL REGULATORY PROTEIN"/>
    <property type="match status" value="1"/>
</dbReference>
<dbReference type="EMBL" id="HG793148">
    <property type="protein sequence ID" value="CRL25442.1"/>
    <property type="molecule type" value="Genomic_DNA"/>
</dbReference>
<dbReference type="SUPFAM" id="SSF57701">
    <property type="entry name" value="Zn2/Cys6 DNA-binding domain"/>
    <property type="match status" value="1"/>
</dbReference>
<evidence type="ECO:0000256" key="5">
    <source>
        <dbReference type="ARBA" id="ARBA00023242"/>
    </source>
</evidence>
<reference evidence="8 9" key="1">
    <citation type="journal article" date="2014" name="Nat. Commun.">
        <title>Multiple recent horizontal transfers of a large genomic region in cheese making fungi.</title>
        <authorList>
            <person name="Cheeseman K."/>
            <person name="Ropars J."/>
            <person name="Renault P."/>
            <person name="Dupont J."/>
            <person name="Gouzy J."/>
            <person name="Branca A."/>
            <person name="Abraham A.L."/>
            <person name="Ceppi M."/>
            <person name="Conseiller E."/>
            <person name="Debuchy R."/>
            <person name="Malagnac F."/>
            <person name="Goarin A."/>
            <person name="Silar P."/>
            <person name="Lacoste S."/>
            <person name="Sallet E."/>
            <person name="Bensimon A."/>
            <person name="Giraud T."/>
            <person name="Brygoo Y."/>
        </authorList>
    </citation>
    <scope>NUCLEOTIDE SEQUENCE [LARGE SCALE GENOMIC DNA]</scope>
    <source>
        <strain evidence="9">FM 013</strain>
    </source>
</reference>
<keyword evidence="5" id="KW-0539">Nucleus</keyword>
<evidence type="ECO:0000256" key="2">
    <source>
        <dbReference type="ARBA" id="ARBA00023015"/>
    </source>
</evidence>
<dbReference type="CDD" id="cd00067">
    <property type="entry name" value="GAL4"/>
    <property type="match status" value="1"/>
</dbReference>
<dbReference type="Pfam" id="PF00172">
    <property type="entry name" value="Zn_clus"/>
    <property type="match status" value="1"/>
</dbReference>
<keyword evidence="9" id="KW-1185">Reference proteome</keyword>
<evidence type="ECO:0000259" key="7">
    <source>
        <dbReference type="PROSITE" id="PS50048"/>
    </source>
</evidence>
<keyword evidence="2" id="KW-0805">Transcription regulation</keyword>
<dbReference type="InterPro" id="IPR050613">
    <property type="entry name" value="Sec_Metabolite_Reg"/>
</dbReference>
<feature type="region of interest" description="Disordered" evidence="6">
    <location>
        <begin position="45"/>
        <end position="86"/>
    </location>
</feature>
<feature type="domain" description="Zn(2)-C6 fungal-type" evidence="7">
    <location>
        <begin position="5"/>
        <end position="37"/>
    </location>
</feature>
<name>A0A0G4PGN5_PENC3</name>
<keyword evidence="3" id="KW-0238">DNA-binding</keyword>
<evidence type="ECO:0000256" key="4">
    <source>
        <dbReference type="ARBA" id="ARBA00023163"/>
    </source>
</evidence>
<proteinExistence type="predicted"/>
<dbReference type="Gene3D" id="4.10.240.10">
    <property type="entry name" value="Zn(2)-C6 fungal-type DNA-binding domain"/>
    <property type="match status" value="1"/>
</dbReference>
<dbReference type="SMART" id="SM00066">
    <property type="entry name" value="GAL4"/>
    <property type="match status" value="1"/>
</dbReference>
<evidence type="ECO:0000313" key="9">
    <source>
        <dbReference type="Proteomes" id="UP000053732"/>
    </source>
</evidence>